<keyword evidence="1" id="KW-0472">Membrane</keyword>
<evidence type="ECO:0000313" key="3">
    <source>
        <dbReference type="EMBL" id="PIR94448.1"/>
    </source>
</evidence>
<feature type="transmembrane region" description="Helical" evidence="1">
    <location>
        <begin position="82"/>
        <end position="102"/>
    </location>
</feature>
<dbReference type="SUPFAM" id="SSF54106">
    <property type="entry name" value="LysM domain"/>
    <property type="match status" value="2"/>
</dbReference>
<dbReference type="InterPro" id="IPR018392">
    <property type="entry name" value="LysM"/>
</dbReference>
<keyword evidence="1" id="KW-0812">Transmembrane</keyword>
<accession>A0A2H0V5U8</accession>
<gene>
    <name evidence="3" type="ORF">COT97_01170</name>
</gene>
<name>A0A2H0V5U8_9BACT</name>
<dbReference type="InterPro" id="IPR050570">
    <property type="entry name" value="Cell_wall_metabolism_enzyme"/>
</dbReference>
<sequence>MSHINKNALKLVIFIIRGLKKILNLSKKGLTYVGRPFSVIIDKLARYTLIPLYRIYNFFKRRFLGFVGPARSRVFAILTKKYIVHVLIVVMSLFVFVGNISAKETRAENFGEQTVVYGIFNNEERFQLVEEKATVNPEEKVLSYLDTGSQINSRSLILDDNSVTEEQLAEGLSSVTSGGSAIVKPNITETEISIASRNQTVEHNVASGETISTIAKRYNVSINTILWANNLTERSVIKPGMSLTVLPVSGVQHQVARGDTVQSLALKYSVESEKITSYNNLSEDGQIVIGQDLIIPGGERPAPTIVSRSTNQYAAIPDVSLSKILQPTTLETAPRGSSVGTGKMVWPTTWRVITQYFSWRHAGLDIDGDYSSPILAADAGVVTRVGWGNGYGNMVMVDHGNGIVTLYAHLSKFHVTQGQTVSRGQSLGMMGTTGWSTGTHLHFEVRVNGVKKNPLSYIQ</sequence>
<organism evidence="3 4">
    <name type="scientific">Candidatus Falkowbacteria bacterium CG10_big_fil_rev_8_21_14_0_10_39_11</name>
    <dbReference type="NCBI Taxonomy" id="1974565"/>
    <lineage>
        <taxon>Bacteria</taxon>
        <taxon>Candidatus Falkowiibacteriota</taxon>
    </lineage>
</organism>
<dbReference type="Pfam" id="PF01476">
    <property type="entry name" value="LysM"/>
    <property type="match status" value="2"/>
</dbReference>
<dbReference type="GO" id="GO:0004222">
    <property type="term" value="F:metalloendopeptidase activity"/>
    <property type="evidence" value="ECO:0007669"/>
    <property type="project" value="TreeGrafter"/>
</dbReference>
<proteinExistence type="predicted"/>
<dbReference type="InterPro" id="IPR016047">
    <property type="entry name" value="M23ase_b-sheet_dom"/>
</dbReference>
<dbReference type="CDD" id="cd12797">
    <property type="entry name" value="M23_peptidase"/>
    <property type="match status" value="1"/>
</dbReference>
<evidence type="ECO:0000256" key="1">
    <source>
        <dbReference type="SAM" id="Phobius"/>
    </source>
</evidence>
<dbReference type="CDD" id="cd00118">
    <property type="entry name" value="LysM"/>
    <property type="match status" value="2"/>
</dbReference>
<dbReference type="AlphaFoldDB" id="A0A2H0V5U8"/>
<dbReference type="InterPro" id="IPR036779">
    <property type="entry name" value="LysM_dom_sf"/>
</dbReference>
<dbReference type="PANTHER" id="PTHR21666">
    <property type="entry name" value="PEPTIDASE-RELATED"/>
    <property type="match status" value="1"/>
</dbReference>
<dbReference type="Pfam" id="PF01551">
    <property type="entry name" value="Peptidase_M23"/>
    <property type="match status" value="1"/>
</dbReference>
<dbReference type="Proteomes" id="UP000229901">
    <property type="component" value="Unassembled WGS sequence"/>
</dbReference>
<feature type="domain" description="LysM" evidence="2">
    <location>
        <begin position="201"/>
        <end position="245"/>
    </location>
</feature>
<dbReference type="EMBL" id="PFAP01000005">
    <property type="protein sequence ID" value="PIR94448.1"/>
    <property type="molecule type" value="Genomic_DNA"/>
</dbReference>
<dbReference type="Gene3D" id="3.10.350.10">
    <property type="entry name" value="LysM domain"/>
    <property type="match status" value="2"/>
</dbReference>
<keyword evidence="1" id="KW-1133">Transmembrane helix</keyword>
<dbReference type="InterPro" id="IPR011055">
    <property type="entry name" value="Dup_hybrid_motif"/>
</dbReference>
<evidence type="ECO:0000259" key="2">
    <source>
        <dbReference type="PROSITE" id="PS51782"/>
    </source>
</evidence>
<evidence type="ECO:0000313" key="4">
    <source>
        <dbReference type="Proteomes" id="UP000229901"/>
    </source>
</evidence>
<protein>
    <recommendedName>
        <fullName evidence="2">LysM domain-containing protein</fullName>
    </recommendedName>
</protein>
<reference evidence="4" key="1">
    <citation type="submission" date="2017-09" db="EMBL/GenBank/DDBJ databases">
        <title>Depth-based differentiation of microbial function through sediment-hosted aquifers and enrichment of novel symbionts in the deep terrestrial subsurface.</title>
        <authorList>
            <person name="Probst A.J."/>
            <person name="Ladd B."/>
            <person name="Jarett J.K."/>
            <person name="Geller-Mcgrath D.E."/>
            <person name="Sieber C.M.K."/>
            <person name="Emerson J.B."/>
            <person name="Anantharaman K."/>
            <person name="Thomas B.C."/>
            <person name="Malmstrom R."/>
            <person name="Stieglmeier M."/>
            <person name="Klingl A."/>
            <person name="Woyke T."/>
            <person name="Ryan C.M."/>
            <person name="Banfield J.F."/>
        </authorList>
    </citation>
    <scope>NUCLEOTIDE SEQUENCE [LARGE SCALE GENOMIC DNA]</scope>
</reference>
<comment type="caution">
    <text evidence="3">The sequence shown here is derived from an EMBL/GenBank/DDBJ whole genome shotgun (WGS) entry which is preliminary data.</text>
</comment>
<feature type="domain" description="LysM" evidence="2">
    <location>
        <begin position="251"/>
        <end position="295"/>
    </location>
</feature>
<dbReference type="Gene3D" id="2.70.70.10">
    <property type="entry name" value="Glucose Permease (Domain IIA)"/>
    <property type="match status" value="1"/>
</dbReference>
<dbReference type="SUPFAM" id="SSF51261">
    <property type="entry name" value="Duplicated hybrid motif"/>
    <property type="match status" value="1"/>
</dbReference>
<dbReference type="SMART" id="SM00257">
    <property type="entry name" value="LysM"/>
    <property type="match status" value="2"/>
</dbReference>
<dbReference type="PANTHER" id="PTHR21666:SF270">
    <property type="entry name" value="MUREIN HYDROLASE ACTIVATOR ENVC"/>
    <property type="match status" value="1"/>
</dbReference>
<dbReference type="PROSITE" id="PS51782">
    <property type="entry name" value="LYSM"/>
    <property type="match status" value="2"/>
</dbReference>